<dbReference type="STRING" id="260084.SAMN02927928_3554"/>
<keyword evidence="2" id="KW-1185">Reference proteome</keyword>
<dbReference type="AlphaFoldDB" id="A0A1G4TGP7"/>
<reference evidence="2" key="1">
    <citation type="submission" date="2016-10" db="EMBL/GenBank/DDBJ databases">
        <authorList>
            <person name="Varghese N."/>
            <person name="Submissions S."/>
        </authorList>
    </citation>
    <scope>NUCLEOTIDE SEQUENCE [LARGE SCALE GENOMIC DNA]</scope>
    <source>
        <strain evidence="2">CGMCC 1.3431</strain>
    </source>
</reference>
<dbReference type="Proteomes" id="UP000199150">
    <property type="component" value="Unassembled WGS sequence"/>
</dbReference>
<name>A0A1G4TGP7_9CAUL</name>
<sequence length="188" mass="19503">MLSMTDYPTPKFPATPEEVKAASEKVVNFWVGALSPMWVPFWAASSFGLGAWAMTQSLSKSEGLLKDIPQMTDLAGKWPGFGVWGASTAAAEPVANAAEKEASAMADKTADVAKATVKVAAEAVEKATDTVAEVAPEPEVVFDPVIEAPVAVSDPAVKAPAVLKAAAKVEPKPIAKAVSAVKKPTKKV</sequence>
<evidence type="ECO:0000313" key="1">
    <source>
        <dbReference type="EMBL" id="SCW80526.1"/>
    </source>
</evidence>
<proteinExistence type="predicted"/>
<dbReference type="EMBL" id="FMTS01000008">
    <property type="protein sequence ID" value="SCW80526.1"/>
    <property type="molecule type" value="Genomic_DNA"/>
</dbReference>
<organism evidence="1 2">
    <name type="scientific">Asticcacaulis taihuensis</name>
    <dbReference type="NCBI Taxonomy" id="260084"/>
    <lineage>
        <taxon>Bacteria</taxon>
        <taxon>Pseudomonadati</taxon>
        <taxon>Pseudomonadota</taxon>
        <taxon>Alphaproteobacteria</taxon>
        <taxon>Caulobacterales</taxon>
        <taxon>Caulobacteraceae</taxon>
        <taxon>Asticcacaulis</taxon>
    </lineage>
</organism>
<accession>A0A1G4TGP7</accession>
<gene>
    <name evidence="1" type="ORF">SAMN02927928_3554</name>
</gene>
<evidence type="ECO:0000313" key="2">
    <source>
        <dbReference type="Proteomes" id="UP000199150"/>
    </source>
</evidence>
<protein>
    <submittedName>
        <fullName evidence="1">Uncharacterized protein</fullName>
    </submittedName>
</protein>